<feature type="domain" description="HTH lysR-type" evidence="5">
    <location>
        <begin position="6"/>
        <end position="63"/>
    </location>
</feature>
<dbReference type="InterPro" id="IPR058163">
    <property type="entry name" value="LysR-type_TF_proteobact-type"/>
</dbReference>
<accession>A0A502DVP4</accession>
<sequence length="300" mass="33443">MTRRLPPLKALRAFEAAARHANFTAAADELSITHSAVSQQIRLLEDYLGQPLFAREARGATLLPQARDYFAEVQSSLDRIASATAALKSPDQRSSLRVCTTPSLAMKWLIPRLAGFQLKAPHADIQLTTLGRQFFDHAEAGNDVLVRRMPMQRPDHTCVRCLDDHLVVVASPRFIERHHITDIADCLGHPLLQATGGLAHWPRWFELAGVRVPSQLPGPAFDHQFLCMQAAMNDLGLALAPWCLLEEDIRADRLRLVFPQPRLPASGVYALYRTEGPTAVLARQFADWLGTQHWTLESPS</sequence>
<dbReference type="CDD" id="cd08432">
    <property type="entry name" value="PBP2_GcdR_TrpI_HvrB_AmpR_like"/>
    <property type="match status" value="1"/>
</dbReference>
<dbReference type="GO" id="GO:0006351">
    <property type="term" value="P:DNA-templated transcription"/>
    <property type="evidence" value="ECO:0007669"/>
    <property type="project" value="TreeGrafter"/>
</dbReference>
<proteinExistence type="inferred from homology"/>
<evidence type="ECO:0000259" key="5">
    <source>
        <dbReference type="PROSITE" id="PS50931"/>
    </source>
</evidence>
<evidence type="ECO:0000256" key="3">
    <source>
        <dbReference type="ARBA" id="ARBA00023125"/>
    </source>
</evidence>
<dbReference type="EMBL" id="RCZI01000002">
    <property type="protein sequence ID" value="TPG29407.1"/>
    <property type="molecule type" value="Genomic_DNA"/>
</dbReference>
<organism evidence="6 7">
    <name type="scientific">Variovorax guangxiensis</name>
    <dbReference type="NCBI Taxonomy" id="1775474"/>
    <lineage>
        <taxon>Bacteria</taxon>
        <taxon>Pseudomonadati</taxon>
        <taxon>Pseudomonadota</taxon>
        <taxon>Betaproteobacteria</taxon>
        <taxon>Burkholderiales</taxon>
        <taxon>Comamonadaceae</taxon>
        <taxon>Variovorax</taxon>
    </lineage>
</organism>
<dbReference type="SUPFAM" id="SSF53850">
    <property type="entry name" value="Periplasmic binding protein-like II"/>
    <property type="match status" value="1"/>
</dbReference>
<dbReference type="FunFam" id="1.10.10.10:FF:000038">
    <property type="entry name" value="Glycine cleavage system transcriptional activator"/>
    <property type="match status" value="1"/>
</dbReference>
<dbReference type="PRINTS" id="PR00039">
    <property type="entry name" value="HTHLYSR"/>
</dbReference>
<dbReference type="Pfam" id="PF03466">
    <property type="entry name" value="LysR_substrate"/>
    <property type="match status" value="1"/>
</dbReference>
<dbReference type="InterPro" id="IPR036388">
    <property type="entry name" value="WH-like_DNA-bd_sf"/>
</dbReference>
<dbReference type="Gene3D" id="3.40.190.10">
    <property type="entry name" value="Periplasmic binding protein-like II"/>
    <property type="match status" value="2"/>
</dbReference>
<comment type="caution">
    <text evidence="6">The sequence shown here is derived from an EMBL/GenBank/DDBJ whole genome shotgun (WGS) entry which is preliminary data.</text>
</comment>
<dbReference type="Gene3D" id="1.10.10.10">
    <property type="entry name" value="Winged helix-like DNA-binding domain superfamily/Winged helix DNA-binding domain"/>
    <property type="match status" value="1"/>
</dbReference>
<dbReference type="SUPFAM" id="SSF46785">
    <property type="entry name" value="Winged helix' DNA-binding domain"/>
    <property type="match status" value="1"/>
</dbReference>
<evidence type="ECO:0000256" key="4">
    <source>
        <dbReference type="ARBA" id="ARBA00023163"/>
    </source>
</evidence>
<evidence type="ECO:0000256" key="2">
    <source>
        <dbReference type="ARBA" id="ARBA00023015"/>
    </source>
</evidence>
<comment type="similarity">
    <text evidence="1">Belongs to the LysR transcriptional regulatory family.</text>
</comment>
<dbReference type="Pfam" id="PF00126">
    <property type="entry name" value="HTH_1"/>
    <property type="match status" value="1"/>
</dbReference>
<dbReference type="InterPro" id="IPR005119">
    <property type="entry name" value="LysR_subst-bd"/>
</dbReference>
<dbReference type="PANTHER" id="PTHR30537">
    <property type="entry name" value="HTH-TYPE TRANSCRIPTIONAL REGULATOR"/>
    <property type="match status" value="1"/>
</dbReference>
<dbReference type="GO" id="GO:0003700">
    <property type="term" value="F:DNA-binding transcription factor activity"/>
    <property type="evidence" value="ECO:0007669"/>
    <property type="project" value="InterPro"/>
</dbReference>
<evidence type="ECO:0000313" key="7">
    <source>
        <dbReference type="Proteomes" id="UP000319212"/>
    </source>
</evidence>
<keyword evidence="2" id="KW-0805">Transcription regulation</keyword>
<reference evidence="6 7" key="1">
    <citation type="journal article" date="2019" name="Environ. Microbiol.">
        <title>Species interactions and distinct microbial communities in high Arctic permafrost affected cryosols are associated with the CH4 and CO2 gas fluxes.</title>
        <authorList>
            <person name="Altshuler I."/>
            <person name="Hamel J."/>
            <person name="Turney S."/>
            <person name="Magnuson E."/>
            <person name="Levesque R."/>
            <person name="Greer C."/>
            <person name="Whyte L.G."/>
        </authorList>
    </citation>
    <scope>NUCLEOTIDE SEQUENCE [LARGE SCALE GENOMIC DNA]</scope>
    <source>
        <strain evidence="6 7">S06.C</strain>
    </source>
</reference>
<evidence type="ECO:0000313" key="6">
    <source>
        <dbReference type="EMBL" id="TPG29407.1"/>
    </source>
</evidence>
<dbReference type="PROSITE" id="PS50931">
    <property type="entry name" value="HTH_LYSR"/>
    <property type="match status" value="1"/>
</dbReference>
<dbReference type="InterPro" id="IPR000847">
    <property type="entry name" value="LysR_HTH_N"/>
</dbReference>
<dbReference type="PANTHER" id="PTHR30537:SF74">
    <property type="entry name" value="HTH-TYPE TRANSCRIPTIONAL REGULATOR TRPI"/>
    <property type="match status" value="1"/>
</dbReference>
<gene>
    <name evidence="6" type="ORF">EAH82_09020</name>
</gene>
<name>A0A502DVP4_9BURK</name>
<keyword evidence="4" id="KW-0804">Transcription</keyword>
<protein>
    <submittedName>
        <fullName evidence="6">LysR family transcriptional regulator</fullName>
    </submittedName>
</protein>
<evidence type="ECO:0000256" key="1">
    <source>
        <dbReference type="ARBA" id="ARBA00009437"/>
    </source>
</evidence>
<keyword evidence="3" id="KW-0238">DNA-binding</keyword>
<dbReference type="OrthoDB" id="8591238at2"/>
<dbReference type="GO" id="GO:0043565">
    <property type="term" value="F:sequence-specific DNA binding"/>
    <property type="evidence" value="ECO:0007669"/>
    <property type="project" value="TreeGrafter"/>
</dbReference>
<dbReference type="InterPro" id="IPR036390">
    <property type="entry name" value="WH_DNA-bd_sf"/>
</dbReference>
<dbReference type="Proteomes" id="UP000319212">
    <property type="component" value="Unassembled WGS sequence"/>
</dbReference>
<dbReference type="AlphaFoldDB" id="A0A502DVP4"/>